<dbReference type="CDD" id="cd01949">
    <property type="entry name" value="GGDEF"/>
    <property type="match status" value="1"/>
</dbReference>
<feature type="transmembrane region" description="Helical" evidence="1">
    <location>
        <begin position="64"/>
        <end position="82"/>
    </location>
</feature>
<evidence type="ECO:0000256" key="1">
    <source>
        <dbReference type="SAM" id="Phobius"/>
    </source>
</evidence>
<dbReference type="AlphaFoldDB" id="A0A5B1L5J5"/>
<dbReference type="PROSITE" id="PS50887">
    <property type="entry name" value="GGDEF"/>
    <property type="match status" value="1"/>
</dbReference>
<dbReference type="InterPro" id="IPR043128">
    <property type="entry name" value="Rev_trsase/Diguanyl_cyclase"/>
</dbReference>
<keyword evidence="1" id="KW-0472">Membrane</keyword>
<keyword evidence="1" id="KW-1133">Transmembrane helix</keyword>
<dbReference type="PANTHER" id="PTHR45138:SF9">
    <property type="entry name" value="DIGUANYLATE CYCLASE DGCM-RELATED"/>
    <property type="match status" value="1"/>
</dbReference>
<organism evidence="3 4">
    <name type="scientific">Nocardioides humilatus</name>
    <dbReference type="NCBI Taxonomy" id="2607660"/>
    <lineage>
        <taxon>Bacteria</taxon>
        <taxon>Bacillati</taxon>
        <taxon>Actinomycetota</taxon>
        <taxon>Actinomycetes</taxon>
        <taxon>Propionibacteriales</taxon>
        <taxon>Nocardioidaceae</taxon>
        <taxon>Nocardioides</taxon>
    </lineage>
</organism>
<dbReference type="Proteomes" id="UP000325003">
    <property type="component" value="Unassembled WGS sequence"/>
</dbReference>
<feature type="transmembrane region" description="Helical" evidence="1">
    <location>
        <begin position="33"/>
        <end position="52"/>
    </location>
</feature>
<dbReference type="Gene3D" id="3.30.70.270">
    <property type="match status" value="1"/>
</dbReference>
<dbReference type="GO" id="GO:0043709">
    <property type="term" value="P:cell adhesion involved in single-species biofilm formation"/>
    <property type="evidence" value="ECO:0007669"/>
    <property type="project" value="TreeGrafter"/>
</dbReference>
<gene>
    <name evidence="3" type="ORF">F0U44_19975</name>
</gene>
<dbReference type="Pfam" id="PF00990">
    <property type="entry name" value="GGDEF"/>
    <property type="match status" value="1"/>
</dbReference>
<keyword evidence="4" id="KW-1185">Reference proteome</keyword>
<dbReference type="SMART" id="SM00267">
    <property type="entry name" value="GGDEF"/>
    <property type="match status" value="1"/>
</dbReference>
<feature type="transmembrane region" description="Helical" evidence="1">
    <location>
        <begin position="139"/>
        <end position="161"/>
    </location>
</feature>
<dbReference type="InterPro" id="IPR029787">
    <property type="entry name" value="Nucleotide_cyclase"/>
</dbReference>
<name>A0A5B1L5J5_9ACTN</name>
<dbReference type="InterPro" id="IPR000160">
    <property type="entry name" value="GGDEF_dom"/>
</dbReference>
<dbReference type="NCBIfam" id="TIGR00254">
    <property type="entry name" value="GGDEF"/>
    <property type="match status" value="1"/>
</dbReference>
<sequence>MSRGSADAARVESYLHPMDGVDVRGWPFLRAPLRLRVWVTTAVVGALAVPLLTNELGHGSTSGAPVLTGLLLVLLSIVNVELGRLLEGGASDSQRPHKGLSAWAFASALLLPTPWLLPVVAITYAHAWWRGLRVATWKWIGSAAYVVLAGVAASLVAHRVMADEPDLMHGSGFLGLATVVTAAAAFLGVETLLFHGSAYLNEAGDEGWLRQTLATWSFYLTEAGVLLVGGLSAAIWTGGGWFVVLLAPVYLITQRAALHEPLRERAEYDEKTRALRFESWRRLSVQGAARCARRGQPWCLIFADLDHFKDFNEAWGHLVGDEALALVADAIRAEVRDNDLLGRFGGEEFSVMLPDVTAAEATAIAERIRCRVATTSFPGAGAITISLGVAAVGADEGAVEFVEVLSAADRALFTAKNDGRDRIRTVALDAA</sequence>
<dbReference type="PANTHER" id="PTHR45138">
    <property type="entry name" value="REGULATORY COMPONENTS OF SENSORY TRANSDUCTION SYSTEM"/>
    <property type="match status" value="1"/>
</dbReference>
<dbReference type="FunFam" id="3.30.70.270:FF:000001">
    <property type="entry name" value="Diguanylate cyclase domain protein"/>
    <property type="match status" value="1"/>
</dbReference>
<comment type="caution">
    <text evidence="3">The sequence shown here is derived from an EMBL/GenBank/DDBJ whole genome shotgun (WGS) entry which is preliminary data.</text>
</comment>
<dbReference type="GO" id="GO:0052621">
    <property type="term" value="F:diguanylate cyclase activity"/>
    <property type="evidence" value="ECO:0007669"/>
    <property type="project" value="TreeGrafter"/>
</dbReference>
<feature type="transmembrane region" description="Helical" evidence="1">
    <location>
        <begin position="103"/>
        <end position="127"/>
    </location>
</feature>
<feature type="transmembrane region" description="Helical" evidence="1">
    <location>
        <begin position="173"/>
        <end position="194"/>
    </location>
</feature>
<dbReference type="SUPFAM" id="SSF55073">
    <property type="entry name" value="Nucleotide cyclase"/>
    <property type="match status" value="1"/>
</dbReference>
<reference evidence="3 4" key="1">
    <citation type="submission" date="2019-09" db="EMBL/GenBank/DDBJ databases">
        <title>Nocardioides panacisoli sp. nov., isolated from the soil of a ginseng field.</title>
        <authorList>
            <person name="Cho C."/>
        </authorList>
    </citation>
    <scope>NUCLEOTIDE SEQUENCE [LARGE SCALE GENOMIC DNA]</scope>
    <source>
        <strain evidence="3 4">BN130099</strain>
    </source>
</reference>
<feature type="transmembrane region" description="Helical" evidence="1">
    <location>
        <begin position="225"/>
        <end position="253"/>
    </location>
</feature>
<evidence type="ECO:0000259" key="2">
    <source>
        <dbReference type="PROSITE" id="PS50887"/>
    </source>
</evidence>
<keyword evidence="1" id="KW-0812">Transmembrane</keyword>
<dbReference type="GO" id="GO:0005886">
    <property type="term" value="C:plasma membrane"/>
    <property type="evidence" value="ECO:0007669"/>
    <property type="project" value="TreeGrafter"/>
</dbReference>
<accession>A0A5B1L5J5</accession>
<dbReference type="InterPro" id="IPR050469">
    <property type="entry name" value="Diguanylate_Cyclase"/>
</dbReference>
<evidence type="ECO:0000313" key="4">
    <source>
        <dbReference type="Proteomes" id="UP000325003"/>
    </source>
</evidence>
<reference evidence="3 4" key="2">
    <citation type="submission" date="2019-09" db="EMBL/GenBank/DDBJ databases">
        <authorList>
            <person name="Jin C."/>
        </authorList>
    </citation>
    <scope>NUCLEOTIDE SEQUENCE [LARGE SCALE GENOMIC DNA]</scope>
    <source>
        <strain evidence="3 4">BN130099</strain>
    </source>
</reference>
<evidence type="ECO:0000313" key="3">
    <source>
        <dbReference type="EMBL" id="KAA1415913.1"/>
    </source>
</evidence>
<protein>
    <submittedName>
        <fullName evidence="3">GGDEF domain-containing protein</fullName>
    </submittedName>
</protein>
<feature type="domain" description="GGDEF" evidence="2">
    <location>
        <begin position="296"/>
        <end position="428"/>
    </location>
</feature>
<proteinExistence type="predicted"/>
<dbReference type="GO" id="GO:1902201">
    <property type="term" value="P:negative regulation of bacterial-type flagellum-dependent cell motility"/>
    <property type="evidence" value="ECO:0007669"/>
    <property type="project" value="TreeGrafter"/>
</dbReference>
<dbReference type="EMBL" id="VUJV01000008">
    <property type="protein sequence ID" value="KAA1415913.1"/>
    <property type="molecule type" value="Genomic_DNA"/>
</dbReference>